<dbReference type="GO" id="GO:0007264">
    <property type="term" value="P:small GTPase-mediated signal transduction"/>
    <property type="evidence" value="ECO:0007669"/>
    <property type="project" value="InterPro"/>
</dbReference>
<dbReference type="WBParaSite" id="jg19063">
    <property type="protein sequence ID" value="jg19063"/>
    <property type="gene ID" value="jg19063"/>
</dbReference>
<organism evidence="2 3">
    <name type="scientific">Ditylenchus dipsaci</name>
    <dbReference type="NCBI Taxonomy" id="166011"/>
    <lineage>
        <taxon>Eukaryota</taxon>
        <taxon>Metazoa</taxon>
        <taxon>Ecdysozoa</taxon>
        <taxon>Nematoda</taxon>
        <taxon>Chromadorea</taxon>
        <taxon>Rhabditida</taxon>
        <taxon>Tylenchina</taxon>
        <taxon>Tylenchomorpha</taxon>
        <taxon>Sphaerularioidea</taxon>
        <taxon>Anguinidae</taxon>
        <taxon>Anguininae</taxon>
        <taxon>Ditylenchus</taxon>
    </lineage>
</organism>
<dbReference type="Pfam" id="PF00620">
    <property type="entry name" value="RhoGAP"/>
    <property type="match status" value="1"/>
</dbReference>
<keyword evidence="2" id="KW-1185">Reference proteome</keyword>
<dbReference type="InterPro" id="IPR000198">
    <property type="entry name" value="RhoGAP_dom"/>
</dbReference>
<dbReference type="PANTHER" id="PTHR12783">
    <property type="entry name" value="RALA BINDING PROTEIN 1 RALBP1"/>
    <property type="match status" value="1"/>
</dbReference>
<proteinExistence type="predicted"/>
<evidence type="ECO:0000313" key="3">
    <source>
        <dbReference type="WBParaSite" id="jg19063"/>
    </source>
</evidence>
<dbReference type="InterPro" id="IPR039767">
    <property type="entry name" value="RALBP1"/>
</dbReference>
<dbReference type="Proteomes" id="UP000887574">
    <property type="component" value="Unplaced"/>
</dbReference>
<dbReference type="AlphaFoldDB" id="A0A915DFP2"/>
<sequence length="127" mass="14384">MNIFGKKSKKDVKPAPKVDIIHNIRQPVFGVPLTEAISRSKCHDGVQVPLIVRKCIDYVAQHGMLLEGIYRISPPKGKLDELERAANIGEMDLRFNDAHEASGLLKRYLRQLPEHILTEKLKPNSIH</sequence>
<feature type="domain" description="Rho-GAP" evidence="1">
    <location>
        <begin position="31"/>
        <end position="127"/>
    </location>
</feature>
<evidence type="ECO:0000259" key="1">
    <source>
        <dbReference type="PROSITE" id="PS50238"/>
    </source>
</evidence>
<dbReference type="GO" id="GO:0031267">
    <property type="term" value="F:small GTPase binding"/>
    <property type="evidence" value="ECO:0007669"/>
    <property type="project" value="InterPro"/>
</dbReference>
<reference evidence="3" key="1">
    <citation type="submission" date="2022-11" db="UniProtKB">
        <authorList>
            <consortium name="WormBaseParasite"/>
        </authorList>
    </citation>
    <scope>IDENTIFICATION</scope>
</reference>
<accession>A0A915DFP2</accession>
<dbReference type="GO" id="GO:0005096">
    <property type="term" value="F:GTPase activator activity"/>
    <property type="evidence" value="ECO:0007669"/>
    <property type="project" value="InterPro"/>
</dbReference>
<dbReference type="PANTHER" id="PTHR12783:SF5">
    <property type="entry name" value="RALA-BINDING PROTEIN 1"/>
    <property type="match status" value="1"/>
</dbReference>
<dbReference type="PROSITE" id="PS50238">
    <property type="entry name" value="RHOGAP"/>
    <property type="match status" value="1"/>
</dbReference>
<evidence type="ECO:0000313" key="2">
    <source>
        <dbReference type="Proteomes" id="UP000887574"/>
    </source>
</evidence>
<dbReference type="SUPFAM" id="SSF48350">
    <property type="entry name" value="GTPase activation domain, GAP"/>
    <property type="match status" value="1"/>
</dbReference>
<dbReference type="Gene3D" id="1.10.555.10">
    <property type="entry name" value="Rho GTPase activation protein"/>
    <property type="match status" value="1"/>
</dbReference>
<name>A0A915DFP2_9BILA</name>
<protein>
    <submittedName>
        <fullName evidence="3">Rho-GAP domain-containing protein</fullName>
    </submittedName>
</protein>
<dbReference type="InterPro" id="IPR008936">
    <property type="entry name" value="Rho_GTPase_activation_prot"/>
</dbReference>